<sequence length="30" mass="3404">MMLVRLASARLILCHEWKQAPDVGIHTVSK</sequence>
<dbReference type="AlphaFoldDB" id="A0A915JU33"/>
<dbReference type="WBParaSite" id="nRc.2.0.1.t29860-RA">
    <property type="protein sequence ID" value="nRc.2.0.1.t29860-RA"/>
    <property type="gene ID" value="nRc.2.0.1.g29860"/>
</dbReference>
<dbReference type="Proteomes" id="UP000887565">
    <property type="component" value="Unplaced"/>
</dbReference>
<reference evidence="2" key="1">
    <citation type="submission" date="2022-11" db="UniProtKB">
        <authorList>
            <consortium name="WormBaseParasite"/>
        </authorList>
    </citation>
    <scope>IDENTIFICATION</scope>
</reference>
<evidence type="ECO:0000313" key="1">
    <source>
        <dbReference type="Proteomes" id="UP000887565"/>
    </source>
</evidence>
<keyword evidence="1" id="KW-1185">Reference proteome</keyword>
<protein>
    <submittedName>
        <fullName evidence="2">Uncharacterized protein</fullName>
    </submittedName>
</protein>
<evidence type="ECO:0000313" key="2">
    <source>
        <dbReference type="WBParaSite" id="nRc.2.0.1.t29860-RA"/>
    </source>
</evidence>
<proteinExistence type="predicted"/>
<accession>A0A915JU33</accession>
<name>A0A915JU33_ROMCU</name>
<organism evidence="1 2">
    <name type="scientific">Romanomermis culicivorax</name>
    <name type="common">Nematode worm</name>
    <dbReference type="NCBI Taxonomy" id="13658"/>
    <lineage>
        <taxon>Eukaryota</taxon>
        <taxon>Metazoa</taxon>
        <taxon>Ecdysozoa</taxon>
        <taxon>Nematoda</taxon>
        <taxon>Enoplea</taxon>
        <taxon>Dorylaimia</taxon>
        <taxon>Mermithida</taxon>
        <taxon>Mermithoidea</taxon>
        <taxon>Mermithidae</taxon>
        <taxon>Romanomermis</taxon>
    </lineage>
</organism>